<reference evidence="4 5" key="1">
    <citation type="submission" date="2019-08" db="EMBL/GenBank/DDBJ databases">
        <title>Draft genome sequence of Ulvibacter marinus type strain NBRC 109484.</title>
        <authorList>
            <person name="Kawano K."/>
            <person name="Ushijima N."/>
            <person name="Kihara M."/>
            <person name="Itoh H."/>
        </authorList>
    </citation>
    <scope>NUCLEOTIDE SEQUENCE [LARGE SCALE GENOMIC DNA]</scope>
    <source>
        <strain evidence="4 5">NBRC 109484</strain>
    </source>
</reference>
<proteinExistence type="predicted"/>
<evidence type="ECO:0000313" key="4">
    <source>
        <dbReference type="EMBL" id="GER59727.1"/>
    </source>
</evidence>
<evidence type="ECO:0000256" key="2">
    <source>
        <dbReference type="SAM" id="MobiDB-lite"/>
    </source>
</evidence>
<feature type="compositionally biased region" description="Basic and acidic residues" evidence="2">
    <location>
        <begin position="1"/>
        <end position="15"/>
    </location>
</feature>
<keyword evidence="3" id="KW-1133">Transmembrane helix</keyword>
<dbReference type="Proteomes" id="UP000326509">
    <property type="component" value="Unassembled WGS sequence"/>
</dbReference>
<evidence type="ECO:0000313" key="5">
    <source>
        <dbReference type="Proteomes" id="UP000326509"/>
    </source>
</evidence>
<protein>
    <submittedName>
        <fullName evidence="4">Uncharacterized protein</fullName>
    </submittedName>
</protein>
<gene>
    <name evidence="4" type="ORF">ULMA_18350</name>
</gene>
<evidence type="ECO:0000256" key="3">
    <source>
        <dbReference type="SAM" id="Phobius"/>
    </source>
</evidence>
<dbReference type="OrthoDB" id="1441018at2"/>
<dbReference type="RefSeq" id="WP_151674182.1">
    <property type="nucleotide sequence ID" value="NZ_BKCG01000004.1"/>
</dbReference>
<keyword evidence="3" id="KW-0472">Membrane</keyword>
<feature type="region of interest" description="Disordered" evidence="2">
    <location>
        <begin position="1"/>
        <end position="22"/>
    </location>
</feature>
<keyword evidence="1" id="KW-0175">Coiled coil</keyword>
<keyword evidence="3" id="KW-0812">Transmembrane</keyword>
<comment type="caution">
    <text evidence="4">The sequence shown here is derived from an EMBL/GenBank/DDBJ whole genome shotgun (WGS) entry which is preliminary data.</text>
</comment>
<accession>A0A5J4J5I6</accession>
<sequence length="203" mass="22599">MAQDIRELMKQKPSREPSLPAGHEARFEARLGAAFGSEKPTTGKKPIFLWMKVAAIAIVMIALGTFGYNSLTKENGTNNFVEAESPIKDTETKANEKLLRLADISPELKKAEGLLLAGINMQIASLEITPDNKDVIDGYMEQLSILDEEYASLGEELANNPSEEIINAMFDNLKMRMSLLMKLKNKLKELKNQTDEQINSIEV</sequence>
<organism evidence="4 5">
    <name type="scientific">Patiriisocius marinus</name>
    <dbReference type="NCBI Taxonomy" id="1397112"/>
    <lineage>
        <taxon>Bacteria</taxon>
        <taxon>Pseudomonadati</taxon>
        <taxon>Bacteroidota</taxon>
        <taxon>Flavobacteriia</taxon>
        <taxon>Flavobacteriales</taxon>
        <taxon>Flavobacteriaceae</taxon>
        <taxon>Patiriisocius</taxon>
    </lineage>
</organism>
<name>A0A5J4J5I6_9FLAO</name>
<dbReference type="AlphaFoldDB" id="A0A5J4J5I6"/>
<feature type="coiled-coil region" evidence="1">
    <location>
        <begin position="136"/>
        <end position="200"/>
    </location>
</feature>
<evidence type="ECO:0000256" key="1">
    <source>
        <dbReference type="SAM" id="Coils"/>
    </source>
</evidence>
<dbReference type="EMBL" id="BKCG01000004">
    <property type="protein sequence ID" value="GER59727.1"/>
    <property type="molecule type" value="Genomic_DNA"/>
</dbReference>
<keyword evidence="5" id="KW-1185">Reference proteome</keyword>
<feature type="transmembrane region" description="Helical" evidence="3">
    <location>
        <begin position="47"/>
        <end position="68"/>
    </location>
</feature>